<evidence type="ECO:0000313" key="1">
    <source>
        <dbReference type="EMBL" id="SMP86487.1"/>
    </source>
</evidence>
<organism evidence="1 2">
    <name type="scientific">Epilithonimonas pallida</name>
    <dbReference type="NCBI Taxonomy" id="373671"/>
    <lineage>
        <taxon>Bacteria</taxon>
        <taxon>Pseudomonadati</taxon>
        <taxon>Bacteroidota</taxon>
        <taxon>Flavobacteriia</taxon>
        <taxon>Flavobacteriales</taxon>
        <taxon>Weeksellaceae</taxon>
        <taxon>Chryseobacterium group</taxon>
        <taxon>Epilithonimonas</taxon>
    </lineage>
</organism>
<evidence type="ECO:0000313" key="2">
    <source>
        <dbReference type="Proteomes" id="UP001158050"/>
    </source>
</evidence>
<sequence length="238" mass="25460">MEKNFLLFVFFVLTNILQAQVGINTSDPKSTLDINGNLKIRNVTSVTSVNSNQTILLRDKTSTTGDFEIKEISSDLLVVANASAYYASKSGSWSLLDLGLGTFWSKINLTGASDTKVGNPALFNTGVYTAPQAGIYTISYEFQFPAGVNLEALGSKRLGIIKNGSTIWDEKIFDGVRVSILGVTLASVPVTSTSLTSLVQLAAGDTITFAVNVSGLLPIDITLLNSAKVSLYIYKISN</sequence>
<proteinExistence type="predicted"/>
<accession>A0ABY1QX46</accession>
<gene>
    <name evidence="1" type="ORF">SAMN05421679_101155</name>
</gene>
<keyword evidence="2" id="KW-1185">Reference proteome</keyword>
<dbReference type="InterPro" id="IPR008983">
    <property type="entry name" value="Tumour_necrosis_fac-like_dom"/>
</dbReference>
<comment type="caution">
    <text evidence="1">The sequence shown here is derived from an EMBL/GenBank/DDBJ whole genome shotgun (WGS) entry which is preliminary data.</text>
</comment>
<evidence type="ECO:0008006" key="3">
    <source>
        <dbReference type="Google" id="ProtNLM"/>
    </source>
</evidence>
<reference evidence="1 2" key="1">
    <citation type="submission" date="2017-05" db="EMBL/GenBank/DDBJ databases">
        <authorList>
            <person name="Varghese N."/>
            <person name="Submissions S."/>
        </authorList>
    </citation>
    <scope>NUCLEOTIDE SEQUENCE [LARGE SCALE GENOMIC DNA]</scope>
    <source>
        <strain evidence="1 2">DSM 18015</strain>
    </source>
</reference>
<dbReference type="Gene3D" id="2.60.120.40">
    <property type="match status" value="1"/>
</dbReference>
<dbReference type="RefSeq" id="WP_283415103.1">
    <property type="nucleotide sequence ID" value="NZ_FXUO01000001.1"/>
</dbReference>
<name>A0ABY1QX46_9FLAO</name>
<dbReference type="Proteomes" id="UP001158050">
    <property type="component" value="Unassembled WGS sequence"/>
</dbReference>
<protein>
    <recommendedName>
        <fullName evidence="3">C1q domain-containing protein</fullName>
    </recommendedName>
</protein>
<dbReference type="EMBL" id="FXUO01000001">
    <property type="protein sequence ID" value="SMP86487.1"/>
    <property type="molecule type" value="Genomic_DNA"/>
</dbReference>